<proteinExistence type="predicted"/>
<dbReference type="OrthoDB" id="1454108at2"/>
<organism evidence="1 2">
    <name type="scientific">Flavobacterium johnsoniae (strain ATCC 17061 / DSM 2064 / JCM 8514 / BCRC 14874 / CCUG 350202 / NBRC 14942 / NCIMB 11054 / UW101)</name>
    <name type="common">Cytophaga johnsonae</name>
    <dbReference type="NCBI Taxonomy" id="376686"/>
    <lineage>
        <taxon>Bacteria</taxon>
        <taxon>Pseudomonadati</taxon>
        <taxon>Bacteroidota</taxon>
        <taxon>Flavobacteriia</taxon>
        <taxon>Flavobacteriales</taxon>
        <taxon>Flavobacteriaceae</taxon>
        <taxon>Flavobacterium</taxon>
    </lineage>
</organism>
<keyword evidence="2" id="KW-1185">Reference proteome</keyword>
<dbReference type="HOGENOM" id="CLU_1568437_0_0_10"/>
<dbReference type="KEGG" id="fjo:Fjoh_4371"/>
<evidence type="ECO:0000313" key="1">
    <source>
        <dbReference type="EMBL" id="ABQ07378.1"/>
    </source>
</evidence>
<dbReference type="eggNOG" id="ENOG5030ZEA">
    <property type="taxonomic scope" value="Bacteria"/>
</dbReference>
<protein>
    <submittedName>
        <fullName evidence="1">Uncharacterized protein</fullName>
    </submittedName>
</protein>
<reference evidence="1 2" key="1">
    <citation type="journal article" date="2009" name="Appl. Environ. Microbiol.">
        <title>Novel features of the polysaccharide-digesting gliding bacterium Flavobacterium johnsoniae as revealed by genome sequence analysis.</title>
        <authorList>
            <person name="McBride M.J."/>
            <person name="Xie G."/>
            <person name="Martens E.C."/>
            <person name="Lapidus A."/>
            <person name="Henrissat B."/>
            <person name="Rhodes R.G."/>
            <person name="Goltsman E."/>
            <person name="Wang W."/>
            <person name="Xu J."/>
            <person name="Hunnicutt D.W."/>
            <person name="Staroscik A.M."/>
            <person name="Hoover T.R."/>
            <person name="Cheng Y.Q."/>
            <person name="Stein J.L."/>
        </authorList>
    </citation>
    <scope>NUCLEOTIDE SEQUENCE [LARGE SCALE GENOMIC DNA]</scope>
    <source>
        <strain evidence="2">ATCC 17061 / DSM 2064 / JCM 8514 / BCRC 14874 / CCUG 350202 / NBRC 14942 / NCIMB 11054 / UW101</strain>
    </source>
</reference>
<accession>A5FBP5</accession>
<name>A5FBP5_FLAJ1</name>
<gene>
    <name evidence="1" type="ordered locus">Fjoh_4371</name>
</gene>
<dbReference type="GeneID" id="31767298"/>
<dbReference type="AlphaFoldDB" id="A5FBP5"/>
<dbReference type="RefSeq" id="WP_012026344.1">
    <property type="nucleotide sequence ID" value="NC_009441.1"/>
</dbReference>
<evidence type="ECO:0000313" key="2">
    <source>
        <dbReference type="Proteomes" id="UP000006694"/>
    </source>
</evidence>
<sequence length="170" mass="19603">MNKILFLLIFISQTSISQTLNDLDLKNGFRHFKFGSSPSLIKNIVKQENQAFQNPNVVVYDYVGTDINNIYNEKVESISLIFFKNKLFNICVNFGDFETSDFKRILYALEKTYGKKWVEPTNKESIILNGAIWAGKNVVLELFKMDSLYNGGYINVYDIKLTNAMFSSDF</sequence>
<dbReference type="EMBL" id="CP000685">
    <property type="protein sequence ID" value="ABQ07378.1"/>
    <property type="molecule type" value="Genomic_DNA"/>
</dbReference>
<dbReference type="Proteomes" id="UP000006694">
    <property type="component" value="Chromosome"/>
</dbReference>